<feature type="signal peptide" evidence="7">
    <location>
        <begin position="1"/>
        <end position="23"/>
    </location>
</feature>
<dbReference type="InterPro" id="IPR050682">
    <property type="entry name" value="ModA/WtpA"/>
</dbReference>
<reference evidence="8 9" key="1">
    <citation type="submission" date="2018-04" db="EMBL/GenBank/DDBJ databases">
        <title>Genomic Encyclopedia of Type Strains, Phase III (KMG-III): the genomes of soil and plant-associated and newly described type strains.</title>
        <authorList>
            <person name="Whitman W."/>
        </authorList>
    </citation>
    <scope>NUCLEOTIDE SEQUENCE [LARGE SCALE GENOMIC DNA]</scope>
    <source>
        <strain evidence="8 9">MA101b</strain>
    </source>
</reference>
<dbReference type="InterPro" id="IPR005950">
    <property type="entry name" value="ModA"/>
</dbReference>
<keyword evidence="9" id="KW-1185">Reference proteome</keyword>
<dbReference type="Gene3D" id="3.40.190.10">
    <property type="entry name" value="Periplasmic binding protein-like II"/>
    <property type="match status" value="2"/>
</dbReference>
<keyword evidence="4 7" id="KW-0732">Signal</keyword>
<feature type="binding site" evidence="6">
    <location>
        <position position="33"/>
    </location>
    <ligand>
        <name>molybdate</name>
        <dbReference type="ChEBI" id="CHEBI:36264"/>
    </ligand>
</feature>
<feature type="binding site" evidence="6">
    <location>
        <position position="171"/>
    </location>
    <ligand>
        <name>molybdate</name>
        <dbReference type="ChEBI" id="CHEBI:36264"/>
    </ligand>
</feature>
<dbReference type="PANTHER" id="PTHR30632:SF17">
    <property type="entry name" value="MOLYBDATE-BINDING PROTEIN MODA"/>
    <property type="match status" value="1"/>
</dbReference>
<comment type="subunit">
    <text evidence="5">The complex is composed of two ATP-binding proteins (ModC), two transmembrane proteins (ModB) and a solute-binding protein (ModA).</text>
</comment>
<name>A0A2T5GIQ4_9SPHN</name>
<evidence type="ECO:0000256" key="3">
    <source>
        <dbReference type="ARBA" id="ARBA00022723"/>
    </source>
</evidence>
<feature type="binding site" evidence="6">
    <location>
        <position position="60"/>
    </location>
    <ligand>
        <name>molybdate</name>
        <dbReference type="ChEBI" id="CHEBI:36264"/>
    </ligand>
</feature>
<dbReference type="AlphaFoldDB" id="A0A2T5GIQ4"/>
<gene>
    <name evidence="8" type="ORF">C8J26_2943</name>
</gene>
<organism evidence="8 9">
    <name type="scientific">Sphingomonas aurantiaca</name>
    <dbReference type="NCBI Taxonomy" id="185949"/>
    <lineage>
        <taxon>Bacteria</taxon>
        <taxon>Pseudomonadati</taxon>
        <taxon>Pseudomonadota</taxon>
        <taxon>Alphaproteobacteria</taxon>
        <taxon>Sphingomonadales</taxon>
        <taxon>Sphingomonadaceae</taxon>
        <taxon>Sphingomonas</taxon>
    </lineage>
</organism>
<feature type="binding site" evidence="6">
    <location>
        <position position="189"/>
    </location>
    <ligand>
        <name>molybdate</name>
        <dbReference type="ChEBI" id="CHEBI:36264"/>
    </ligand>
</feature>
<evidence type="ECO:0000256" key="6">
    <source>
        <dbReference type="PIRSR" id="PIRSR004846-1"/>
    </source>
</evidence>
<evidence type="ECO:0000256" key="1">
    <source>
        <dbReference type="ARBA" id="ARBA00009175"/>
    </source>
</evidence>
<keyword evidence="3 6" id="KW-0479">Metal-binding</keyword>
<sequence>MRYLTSALGIVGCFAAPSAYAQARPPLVLAAASLQESLTAAADAWAKQGHVKPTISFAASSALARQVEAGAPADLFVSADEDWMNALARKNLIVARTRVTFLGNRLVVAEAAGSSVRIPVRPPAALVRVLTAGPLAMADTAVPAGKYGQASLEALGVWAQVAPKVVRAENVRATLALVERGAAPLGIVYATDAKASAKVRIAGVFPERTHPAITYPIARLSASTNPEAEAFRRFLVSRAGKAIFVRYGFSAR</sequence>
<accession>A0A2T5GIQ4</accession>
<feature type="chain" id="PRO_5015612062" evidence="7">
    <location>
        <begin position="24"/>
        <end position="252"/>
    </location>
</feature>
<feature type="binding site" evidence="6">
    <location>
        <position position="144"/>
    </location>
    <ligand>
        <name>molybdate</name>
        <dbReference type="ChEBI" id="CHEBI:36264"/>
    </ligand>
</feature>
<dbReference type="GO" id="GO:0015689">
    <property type="term" value="P:molybdate ion transport"/>
    <property type="evidence" value="ECO:0007669"/>
    <property type="project" value="InterPro"/>
</dbReference>
<dbReference type="GO" id="GO:1901359">
    <property type="term" value="F:tungstate binding"/>
    <property type="evidence" value="ECO:0007669"/>
    <property type="project" value="UniProtKB-ARBA"/>
</dbReference>
<comment type="caution">
    <text evidence="8">The sequence shown here is derived from an EMBL/GenBank/DDBJ whole genome shotgun (WGS) entry which is preliminary data.</text>
</comment>
<dbReference type="PANTHER" id="PTHR30632">
    <property type="entry name" value="MOLYBDATE-BINDING PERIPLASMIC PROTEIN"/>
    <property type="match status" value="1"/>
</dbReference>
<dbReference type="NCBIfam" id="TIGR01256">
    <property type="entry name" value="modA"/>
    <property type="match status" value="1"/>
</dbReference>
<protein>
    <submittedName>
        <fullName evidence="8">Molybdate transport system substrate-binding protein</fullName>
    </submittedName>
</protein>
<dbReference type="Pfam" id="PF13531">
    <property type="entry name" value="SBP_bac_11"/>
    <property type="match status" value="1"/>
</dbReference>
<dbReference type="FunFam" id="3.40.190.10:FF:000035">
    <property type="entry name" value="Molybdate ABC transporter substrate-binding protein"/>
    <property type="match status" value="1"/>
</dbReference>
<keyword evidence="2 6" id="KW-0500">Molybdenum</keyword>
<dbReference type="SUPFAM" id="SSF53850">
    <property type="entry name" value="Periplasmic binding protein-like II"/>
    <property type="match status" value="1"/>
</dbReference>
<dbReference type="RefSeq" id="WP_107958991.1">
    <property type="nucleotide sequence ID" value="NZ_JASPFP010000001.1"/>
</dbReference>
<comment type="similarity">
    <text evidence="1">Belongs to the bacterial solute-binding protein ModA family.</text>
</comment>
<evidence type="ECO:0000313" key="9">
    <source>
        <dbReference type="Proteomes" id="UP000244189"/>
    </source>
</evidence>
<dbReference type="GO" id="GO:0030973">
    <property type="term" value="F:molybdate ion binding"/>
    <property type="evidence" value="ECO:0007669"/>
    <property type="project" value="TreeGrafter"/>
</dbReference>
<evidence type="ECO:0000256" key="2">
    <source>
        <dbReference type="ARBA" id="ARBA00022505"/>
    </source>
</evidence>
<dbReference type="GO" id="GO:0046872">
    <property type="term" value="F:metal ion binding"/>
    <property type="evidence" value="ECO:0007669"/>
    <property type="project" value="UniProtKB-KW"/>
</dbReference>
<evidence type="ECO:0000256" key="5">
    <source>
        <dbReference type="ARBA" id="ARBA00062515"/>
    </source>
</evidence>
<evidence type="ECO:0000256" key="4">
    <source>
        <dbReference type="ARBA" id="ARBA00022729"/>
    </source>
</evidence>
<dbReference type="EMBL" id="QAOG01000005">
    <property type="protein sequence ID" value="PTQ59202.1"/>
    <property type="molecule type" value="Genomic_DNA"/>
</dbReference>
<evidence type="ECO:0000256" key="7">
    <source>
        <dbReference type="SAM" id="SignalP"/>
    </source>
</evidence>
<dbReference type="Proteomes" id="UP000244189">
    <property type="component" value="Unassembled WGS sequence"/>
</dbReference>
<dbReference type="GO" id="GO:0030288">
    <property type="term" value="C:outer membrane-bounded periplasmic space"/>
    <property type="evidence" value="ECO:0007669"/>
    <property type="project" value="TreeGrafter"/>
</dbReference>
<evidence type="ECO:0000313" key="8">
    <source>
        <dbReference type="EMBL" id="PTQ59202.1"/>
    </source>
</evidence>
<dbReference type="PIRSF" id="PIRSF004846">
    <property type="entry name" value="ModA"/>
    <property type="match status" value="1"/>
</dbReference>
<proteinExistence type="inferred from homology"/>